<dbReference type="OrthoDB" id="186853at2157"/>
<name>L9XGK3_9EURY</name>
<keyword evidence="3" id="KW-1185">Reference proteome</keyword>
<dbReference type="InterPro" id="IPR055933">
    <property type="entry name" value="DUF7511"/>
</dbReference>
<dbReference type="eggNOG" id="arCOG06278">
    <property type="taxonomic scope" value="Archaea"/>
</dbReference>
<feature type="domain" description="DUF7511" evidence="1">
    <location>
        <begin position="22"/>
        <end position="68"/>
    </location>
</feature>
<comment type="caution">
    <text evidence="2">The sequence shown here is derived from an EMBL/GenBank/DDBJ whole genome shotgun (WGS) entry which is preliminary data.</text>
</comment>
<dbReference type="AlphaFoldDB" id="L9XGK3"/>
<evidence type="ECO:0000313" key="3">
    <source>
        <dbReference type="Proteomes" id="UP000011688"/>
    </source>
</evidence>
<accession>L9XGK3</accession>
<dbReference type="RefSeq" id="WP_005554061.1">
    <property type="nucleotide sequence ID" value="NZ_AOIB01000013.1"/>
</dbReference>
<organism evidence="2 3">
    <name type="scientific">Natronococcus amylolyticus DSM 10524</name>
    <dbReference type="NCBI Taxonomy" id="1227497"/>
    <lineage>
        <taxon>Archaea</taxon>
        <taxon>Methanobacteriati</taxon>
        <taxon>Methanobacteriota</taxon>
        <taxon>Stenosarchaea group</taxon>
        <taxon>Halobacteria</taxon>
        <taxon>Halobacteriales</taxon>
        <taxon>Natrialbaceae</taxon>
        <taxon>Natronococcus</taxon>
    </lineage>
</organism>
<proteinExistence type="predicted"/>
<dbReference type="Proteomes" id="UP000011688">
    <property type="component" value="Unassembled WGS sequence"/>
</dbReference>
<dbReference type="STRING" id="1227497.C491_04390"/>
<dbReference type="EMBL" id="AOIB01000013">
    <property type="protein sequence ID" value="ELY60506.1"/>
    <property type="molecule type" value="Genomic_DNA"/>
</dbReference>
<reference evidence="2 3" key="1">
    <citation type="journal article" date="2014" name="PLoS Genet.">
        <title>Phylogenetically driven sequencing of extremely halophilic archaea reveals strategies for static and dynamic osmo-response.</title>
        <authorList>
            <person name="Becker E.A."/>
            <person name="Seitzer P.M."/>
            <person name="Tritt A."/>
            <person name="Larsen D."/>
            <person name="Krusor M."/>
            <person name="Yao A.I."/>
            <person name="Wu D."/>
            <person name="Madern D."/>
            <person name="Eisen J.A."/>
            <person name="Darling A.E."/>
            <person name="Facciotti M.T."/>
        </authorList>
    </citation>
    <scope>NUCLEOTIDE SEQUENCE [LARGE SCALE GENOMIC DNA]</scope>
    <source>
        <strain evidence="2 3">DSM 10524</strain>
    </source>
</reference>
<evidence type="ECO:0000259" key="1">
    <source>
        <dbReference type="Pfam" id="PF24351"/>
    </source>
</evidence>
<protein>
    <recommendedName>
        <fullName evidence="1">DUF7511 domain-containing protein</fullName>
    </recommendedName>
</protein>
<gene>
    <name evidence="2" type="ORF">C491_04390</name>
</gene>
<dbReference type="Pfam" id="PF24351">
    <property type="entry name" value="DUF7511"/>
    <property type="match status" value="1"/>
</dbReference>
<sequence length="68" mass="7581">MTSTNTTDPDAGQTPSVDVHLELDSVTIQNNDGPNECAMFPRDATEMELMTNWIAAYDDAFVRLESMR</sequence>
<evidence type="ECO:0000313" key="2">
    <source>
        <dbReference type="EMBL" id="ELY60506.1"/>
    </source>
</evidence>